<gene>
    <name evidence="2" type="ORF">M752DRAFT_72325</name>
</gene>
<protein>
    <submittedName>
        <fullName evidence="2">Uncharacterized protein</fullName>
    </submittedName>
</protein>
<accession>A0A370PYN3</accession>
<dbReference type="AlphaFoldDB" id="A0A370PYN3"/>
<feature type="region of interest" description="Disordered" evidence="1">
    <location>
        <begin position="122"/>
        <end position="158"/>
    </location>
</feature>
<dbReference type="Proteomes" id="UP000254937">
    <property type="component" value="Unassembled WGS sequence"/>
</dbReference>
<evidence type="ECO:0000313" key="3">
    <source>
        <dbReference type="Proteomes" id="UP000254937"/>
    </source>
</evidence>
<sequence length="158" mass="17688">MFNTDNDGGAISFLAFFLFNGVQGWYKHGLTWIEKRLPESGFSIVTETTRWALLDADYDVSGILRSHSWPLNEGYPPTVTVQSGVQVSGSIESTTPTDNSQKNNPCLFLGGIFTEQKNKNIAADKTHGKERKNHINRPQSGPGEERDRSWSCLSQPRR</sequence>
<proteinExistence type="predicted"/>
<keyword evidence="3" id="KW-1185">Reference proteome</keyword>
<organism evidence="2 3">
    <name type="scientific">Aspergillus phoenicis ATCC 13157</name>
    <dbReference type="NCBI Taxonomy" id="1353007"/>
    <lineage>
        <taxon>Eukaryota</taxon>
        <taxon>Fungi</taxon>
        <taxon>Dikarya</taxon>
        <taxon>Ascomycota</taxon>
        <taxon>Pezizomycotina</taxon>
        <taxon>Eurotiomycetes</taxon>
        <taxon>Eurotiomycetidae</taxon>
        <taxon>Eurotiales</taxon>
        <taxon>Aspergillaceae</taxon>
        <taxon>Aspergillus</taxon>
    </lineage>
</organism>
<dbReference type="EMBL" id="KZ851845">
    <property type="protein sequence ID" value="RDK47299.1"/>
    <property type="molecule type" value="Genomic_DNA"/>
</dbReference>
<name>A0A370PYN3_ASPPH</name>
<reference evidence="2 3" key="1">
    <citation type="submission" date="2018-07" db="EMBL/GenBank/DDBJ databases">
        <title>Section-level genome sequencing of Aspergillus section Nigri to investigate inter- and intra-species variation.</title>
        <authorList>
            <consortium name="DOE Joint Genome Institute"/>
            <person name="Vesth T.C."/>
            <person name="Nybo J.L."/>
            <person name="Theobald S."/>
            <person name="Frisvad J.C."/>
            <person name="Larsen T.O."/>
            <person name="Nielsen K.F."/>
            <person name="Hoof J.B."/>
            <person name="Brandl J."/>
            <person name="Salamov A."/>
            <person name="Riley R."/>
            <person name="Gladden J.M."/>
            <person name="Phatale P."/>
            <person name="Nielsen M.T."/>
            <person name="Lyhne E.K."/>
            <person name="Kogle M.E."/>
            <person name="Strasser K."/>
            <person name="McDonnell E."/>
            <person name="Barry K."/>
            <person name="Clum A."/>
            <person name="Chen C."/>
            <person name="Nolan M."/>
            <person name="Sandor L."/>
            <person name="Kuo A."/>
            <person name="Lipzen A."/>
            <person name="Hainaut M."/>
            <person name="Drula E."/>
            <person name="Tsang A."/>
            <person name="Magnuson J.K."/>
            <person name="Henrissat B."/>
            <person name="Wiebenga A."/>
            <person name="Simmons B.A."/>
            <person name="Makela M.R."/>
            <person name="De vries R.P."/>
            <person name="Grigoriev I.V."/>
            <person name="Mortensen U.H."/>
            <person name="Baker S.E."/>
            <person name="Andersen M.R."/>
        </authorList>
    </citation>
    <scope>NUCLEOTIDE SEQUENCE [LARGE SCALE GENOMIC DNA]</scope>
    <source>
        <strain evidence="2 3">ATCC 13157</strain>
    </source>
</reference>
<evidence type="ECO:0000256" key="1">
    <source>
        <dbReference type="SAM" id="MobiDB-lite"/>
    </source>
</evidence>
<evidence type="ECO:0000313" key="2">
    <source>
        <dbReference type="EMBL" id="RDK47299.1"/>
    </source>
</evidence>